<proteinExistence type="predicted"/>
<evidence type="ECO:0000313" key="1">
    <source>
        <dbReference type="EMBL" id="KAI3756544.1"/>
    </source>
</evidence>
<name>A0ACB9EC85_9ASTR</name>
<comment type="caution">
    <text evidence="1">The sequence shown here is derived from an EMBL/GenBank/DDBJ whole genome shotgun (WGS) entry which is preliminary data.</text>
</comment>
<protein>
    <submittedName>
        <fullName evidence="1">Uncharacterized protein</fullName>
    </submittedName>
</protein>
<keyword evidence="2" id="KW-1185">Reference proteome</keyword>
<accession>A0ACB9EC85</accession>
<dbReference type="Proteomes" id="UP001056120">
    <property type="component" value="Linkage Group LG18"/>
</dbReference>
<reference evidence="2" key="1">
    <citation type="journal article" date="2022" name="Mol. Ecol. Resour.">
        <title>The genomes of chicory, endive, great burdock and yacon provide insights into Asteraceae palaeo-polyploidization history and plant inulin production.</title>
        <authorList>
            <person name="Fan W."/>
            <person name="Wang S."/>
            <person name="Wang H."/>
            <person name="Wang A."/>
            <person name="Jiang F."/>
            <person name="Liu H."/>
            <person name="Zhao H."/>
            <person name="Xu D."/>
            <person name="Zhang Y."/>
        </authorList>
    </citation>
    <scope>NUCLEOTIDE SEQUENCE [LARGE SCALE GENOMIC DNA]</scope>
    <source>
        <strain evidence="2">cv. Yunnan</strain>
    </source>
</reference>
<sequence length="113" mass="13163">MVIFQIVPVGFPLHGYFPNRRSCIVVSHFPSHVPSHEFVLLTPLLCLLEVTGVCGLLSRLDEARLDHHSRMRILTMDFEASYPDLFVMVDHQAVRCMKLWLCSCPWSFWFRKS</sequence>
<gene>
    <name evidence="1" type="ORF">L1987_56365</name>
</gene>
<reference evidence="1 2" key="2">
    <citation type="journal article" date="2022" name="Mol. Ecol. Resour.">
        <title>The genomes of chicory, endive, great burdock and yacon provide insights into Asteraceae paleo-polyploidization history and plant inulin production.</title>
        <authorList>
            <person name="Fan W."/>
            <person name="Wang S."/>
            <person name="Wang H."/>
            <person name="Wang A."/>
            <person name="Jiang F."/>
            <person name="Liu H."/>
            <person name="Zhao H."/>
            <person name="Xu D."/>
            <person name="Zhang Y."/>
        </authorList>
    </citation>
    <scope>NUCLEOTIDE SEQUENCE [LARGE SCALE GENOMIC DNA]</scope>
    <source>
        <strain evidence="2">cv. Yunnan</strain>
        <tissue evidence="1">Leaves</tissue>
    </source>
</reference>
<dbReference type="EMBL" id="CM042035">
    <property type="protein sequence ID" value="KAI3756544.1"/>
    <property type="molecule type" value="Genomic_DNA"/>
</dbReference>
<evidence type="ECO:0000313" key="2">
    <source>
        <dbReference type="Proteomes" id="UP001056120"/>
    </source>
</evidence>
<organism evidence="1 2">
    <name type="scientific">Smallanthus sonchifolius</name>
    <dbReference type="NCBI Taxonomy" id="185202"/>
    <lineage>
        <taxon>Eukaryota</taxon>
        <taxon>Viridiplantae</taxon>
        <taxon>Streptophyta</taxon>
        <taxon>Embryophyta</taxon>
        <taxon>Tracheophyta</taxon>
        <taxon>Spermatophyta</taxon>
        <taxon>Magnoliopsida</taxon>
        <taxon>eudicotyledons</taxon>
        <taxon>Gunneridae</taxon>
        <taxon>Pentapetalae</taxon>
        <taxon>asterids</taxon>
        <taxon>campanulids</taxon>
        <taxon>Asterales</taxon>
        <taxon>Asteraceae</taxon>
        <taxon>Asteroideae</taxon>
        <taxon>Heliantheae alliance</taxon>
        <taxon>Millerieae</taxon>
        <taxon>Smallanthus</taxon>
    </lineage>
</organism>